<dbReference type="InterPro" id="IPR051169">
    <property type="entry name" value="NADH-Q_oxidoreductase"/>
</dbReference>
<keyword evidence="7" id="KW-1185">Reference proteome</keyword>
<dbReference type="PANTHER" id="PTHR42913">
    <property type="entry name" value="APOPTOSIS-INDUCING FACTOR 1"/>
    <property type="match status" value="1"/>
</dbReference>
<evidence type="ECO:0000259" key="5">
    <source>
        <dbReference type="Pfam" id="PF07992"/>
    </source>
</evidence>
<dbReference type="STRING" id="448386.A0A2V3JDW6"/>
<dbReference type="Pfam" id="PF07992">
    <property type="entry name" value="Pyr_redox_2"/>
    <property type="match status" value="1"/>
</dbReference>
<evidence type="ECO:0000313" key="7">
    <source>
        <dbReference type="Proteomes" id="UP000247409"/>
    </source>
</evidence>
<dbReference type="Gene3D" id="3.50.50.100">
    <property type="match status" value="1"/>
</dbReference>
<sequence>MTTRKILLLVGGGHSHIQVVKNFTHSTHDTQCMLISNSPVAVYSGMLPAVIAGLIPYEDSLVHLQPLCEAHNFHFIHGTVTQIDPQNKRVYFNAPQSSIQFTLHYDVLSIDVGSRTRDVNDVSQPTMTNAKTQLPLIVRTRPILHLEDSISEYESLAKEASLPCARVVVIGAGAAGVELALALEARLKRSLDETVVRIVSQHDTLVSQFGRMSGAAVAAECRRRGIQMHIGQPVISVKDGVVRLKDGTEFTYDMAVIATGAAAHDWVRRTGLVTDEDGWLVVERTLQCKGFADVFAAGDCISFGGAFGKQFPPKAGVYAVREGPTLTHNLQKVLGNRGTLMEFTPQASFLSLLSTGDGRGIGTKHGLAFKGTWVYRLKNFIDERWQERFRVSWGTDGRVEDGQEDVDGQFDGTAAEGAALLLCSEDLNQSDSFEKQLSVLRRMDCDDDFREELLKCVQST</sequence>
<dbReference type="GO" id="GO:0019646">
    <property type="term" value="P:aerobic electron transport chain"/>
    <property type="evidence" value="ECO:0007669"/>
    <property type="project" value="TreeGrafter"/>
</dbReference>
<accession>A0A2V3JDW6</accession>
<evidence type="ECO:0000256" key="3">
    <source>
        <dbReference type="ARBA" id="ARBA00022827"/>
    </source>
</evidence>
<keyword evidence="2" id="KW-0285">Flavoprotein</keyword>
<evidence type="ECO:0000313" key="6">
    <source>
        <dbReference type="EMBL" id="PXF50140.1"/>
    </source>
</evidence>
<dbReference type="GO" id="GO:0003955">
    <property type="term" value="F:NAD(P)H dehydrogenase (quinone) activity"/>
    <property type="evidence" value="ECO:0007669"/>
    <property type="project" value="TreeGrafter"/>
</dbReference>
<dbReference type="SUPFAM" id="SSF51905">
    <property type="entry name" value="FAD/NAD(P)-binding domain"/>
    <property type="match status" value="2"/>
</dbReference>
<comment type="cofactor">
    <cofactor evidence="1">
        <name>FAD</name>
        <dbReference type="ChEBI" id="CHEBI:57692"/>
    </cofactor>
</comment>
<keyword evidence="4" id="KW-0560">Oxidoreductase</keyword>
<protein>
    <recommendedName>
        <fullName evidence="5">FAD/NAD(P)-binding domain-containing protein</fullName>
    </recommendedName>
</protein>
<gene>
    <name evidence="6" type="ORF">BWQ96_00300</name>
</gene>
<evidence type="ECO:0000256" key="4">
    <source>
        <dbReference type="ARBA" id="ARBA00023002"/>
    </source>
</evidence>
<evidence type="ECO:0000256" key="2">
    <source>
        <dbReference type="ARBA" id="ARBA00022630"/>
    </source>
</evidence>
<proteinExistence type="predicted"/>
<name>A0A2V3JDW6_9FLOR</name>
<feature type="domain" description="FAD/NAD(P)-binding" evidence="5">
    <location>
        <begin position="9"/>
        <end position="310"/>
    </location>
</feature>
<comment type="caution">
    <text evidence="6">The sequence shown here is derived from an EMBL/GenBank/DDBJ whole genome shotgun (WGS) entry which is preliminary data.</text>
</comment>
<dbReference type="InterPro" id="IPR023753">
    <property type="entry name" value="FAD/NAD-binding_dom"/>
</dbReference>
<keyword evidence="3" id="KW-0274">FAD</keyword>
<dbReference type="InterPro" id="IPR036188">
    <property type="entry name" value="FAD/NAD-bd_sf"/>
</dbReference>
<dbReference type="Proteomes" id="UP000247409">
    <property type="component" value="Unassembled WGS sequence"/>
</dbReference>
<evidence type="ECO:0000256" key="1">
    <source>
        <dbReference type="ARBA" id="ARBA00001974"/>
    </source>
</evidence>
<reference evidence="6 7" key="1">
    <citation type="journal article" date="2018" name="Mol. Biol. Evol.">
        <title>Analysis of the draft genome of the red seaweed Gracilariopsis chorda provides insights into genome size evolution in Rhodophyta.</title>
        <authorList>
            <person name="Lee J."/>
            <person name="Yang E.C."/>
            <person name="Graf L."/>
            <person name="Yang J.H."/>
            <person name="Qiu H."/>
            <person name="Zel Zion U."/>
            <person name="Chan C.X."/>
            <person name="Stephens T.G."/>
            <person name="Weber A.P.M."/>
            <person name="Boo G.H."/>
            <person name="Boo S.M."/>
            <person name="Kim K.M."/>
            <person name="Shin Y."/>
            <person name="Jung M."/>
            <person name="Lee S.J."/>
            <person name="Yim H.S."/>
            <person name="Lee J.H."/>
            <person name="Bhattacharya D."/>
            <person name="Yoon H.S."/>
        </authorList>
    </citation>
    <scope>NUCLEOTIDE SEQUENCE [LARGE SCALE GENOMIC DNA]</scope>
    <source>
        <strain evidence="6 7">SKKU-2015</strain>
        <tissue evidence="6">Whole body</tissue>
    </source>
</reference>
<dbReference type="AlphaFoldDB" id="A0A2V3JDW6"/>
<dbReference type="PANTHER" id="PTHR42913:SF9">
    <property type="entry name" value="SLR1591 PROTEIN"/>
    <property type="match status" value="1"/>
</dbReference>
<organism evidence="6 7">
    <name type="scientific">Gracilariopsis chorda</name>
    <dbReference type="NCBI Taxonomy" id="448386"/>
    <lineage>
        <taxon>Eukaryota</taxon>
        <taxon>Rhodophyta</taxon>
        <taxon>Florideophyceae</taxon>
        <taxon>Rhodymeniophycidae</taxon>
        <taxon>Gracilariales</taxon>
        <taxon>Gracilariaceae</taxon>
        <taxon>Gracilariopsis</taxon>
    </lineage>
</organism>
<dbReference type="OrthoDB" id="409395at2759"/>
<dbReference type="EMBL" id="NBIV01000001">
    <property type="protein sequence ID" value="PXF50140.1"/>
    <property type="molecule type" value="Genomic_DNA"/>
</dbReference>